<dbReference type="Proteomes" id="UP000245942">
    <property type="component" value="Unassembled WGS sequence"/>
</dbReference>
<name>A0A316U5Q9_9BASI</name>
<organism evidence="1 2">
    <name type="scientific">Pseudomicrostroma glucosiphilum</name>
    <dbReference type="NCBI Taxonomy" id="1684307"/>
    <lineage>
        <taxon>Eukaryota</taxon>
        <taxon>Fungi</taxon>
        <taxon>Dikarya</taxon>
        <taxon>Basidiomycota</taxon>
        <taxon>Ustilaginomycotina</taxon>
        <taxon>Exobasidiomycetes</taxon>
        <taxon>Microstromatales</taxon>
        <taxon>Microstromatales incertae sedis</taxon>
        <taxon>Pseudomicrostroma</taxon>
    </lineage>
</organism>
<dbReference type="EMBL" id="KZ819330">
    <property type="protein sequence ID" value="PWN19673.1"/>
    <property type="molecule type" value="Genomic_DNA"/>
</dbReference>
<protein>
    <submittedName>
        <fullName evidence="1">Uncharacterized protein</fullName>
    </submittedName>
</protein>
<accession>A0A316U5Q9</accession>
<evidence type="ECO:0000313" key="1">
    <source>
        <dbReference type="EMBL" id="PWN19673.1"/>
    </source>
</evidence>
<gene>
    <name evidence="1" type="ORF">BCV69DRAFT_299983</name>
</gene>
<sequence>MVSTLYVGQSNDVFRRTLEHRIVYEDTSIPAREDRRLVYNLLKGYALLRQAANRKTKCTNARWQAYKDRNWHFRHLAAKHKAAGRDRHADLFLGIIKLSQAVIRAHLGNLLSNGELAYRPPTKFDCRIYLFLKLIKSSQVEVLQSTFATVTTSYTDCIDRAGEEDRLLFSGLSLQFREGGHRQWTPYHPYGGSRGKTPRAFALHLLALLPAASRQDRQECAAAAAAEVTARRDQVKYESLSQTAKELWDGTATITPVGLLSAGGKSFRPSNSREDQARKAVIIGIIGYDGEGRGWVPCRVSRIEAESCGIQVLPFRGEWRDLPYQVAFEVGEVKAVARELLTKLKCKRLREH</sequence>
<dbReference type="RefSeq" id="XP_025346833.1">
    <property type="nucleotide sequence ID" value="XM_025494407.1"/>
</dbReference>
<keyword evidence="2" id="KW-1185">Reference proteome</keyword>
<evidence type="ECO:0000313" key="2">
    <source>
        <dbReference type="Proteomes" id="UP000245942"/>
    </source>
</evidence>
<proteinExistence type="predicted"/>
<reference evidence="1 2" key="1">
    <citation type="journal article" date="2018" name="Mol. Biol. Evol.">
        <title>Broad Genomic Sampling Reveals a Smut Pathogenic Ancestry of the Fungal Clade Ustilaginomycotina.</title>
        <authorList>
            <person name="Kijpornyongpan T."/>
            <person name="Mondo S.J."/>
            <person name="Barry K."/>
            <person name="Sandor L."/>
            <person name="Lee J."/>
            <person name="Lipzen A."/>
            <person name="Pangilinan J."/>
            <person name="LaButti K."/>
            <person name="Hainaut M."/>
            <person name="Henrissat B."/>
            <person name="Grigoriev I.V."/>
            <person name="Spatafora J.W."/>
            <person name="Aime M.C."/>
        </authorList>
    </citation>
    <scope>NUCLEOTIDE SEQUENCE [LARGE SCALE GENOMIC DNA]</scope>
    <source>
        <strain evidence="1 2">MCA 4718</strain>
    </source>
</reference>
<dbReference type="AlphaFoldDB" id="A0A316U5Q9"/>
<dbReference type="GeneID" id="37016141"/>